<dbReference type="Proteomes" id="UP000015105">
    <property type="component" value="Chromosome 5D"/>
</dbReference>
<reference evidence="2" key="2">
    <citation type="journal article" date="2017" name="Nat. Plants">
        <title>The Aegilops tauschii genome reveals multiple impacts of transposons.</title>
        <authorList>
            <person name="Zhao G."/>
            <person name="Zou C."/>
            <person name="Li K."/>
            <person name="Wang K."/>
            <person name="Li T."/>
            <person name="Gao L."/>
            <person name="Zhang X."/>
            <person name="Wang H."/>
            <person name="Yang Z."/>
            <person name="Liu X."/>
            <person name="Jiang W."/>
            <person name="Mao L."/>
            <person name="Kong X."/>
            <person name="Jiao Y."/>
            <person name="Jia J."/>
        </authorList>
    </citation>
    <scope>NUCLEOTIDE SEQUENCE [LARGE SCALE GENOMIC DNA]</scope>
    <source>
        <strain evidence="2">cv. AL8/78</strain>
    </source>
</reference>
<reference evidence="1" key="3">
    <citation type="journal article" date="2017" name="Nature">
        <title>Genome sequence of the progenitor of the wheat D genome Aegilops tauschii.</title>
        <authorList>
            <person name="Luo M.C."/>
            <person name="Gu Y.Q."/>
            <person name="Puiu D."/>
            <person name="Wang H."/>
            <person name="Twardziok S.O."/>
            <person name="Deal K.R."/>
            <person name="Huo N."/>
            <person name="Zhu T."/>
            <person name="Wang L."/>
            <person name="Wang Y."/>
            <person name="McGuire P.E."/>
            <person name="Liu S."/>
            <person name="Long H."/>
            <person name="Ramasamy R.K."/>
            <person name="Rodriguez J.C."/>
            <person name="Van S.L."/>
            <person name="Yuan L."/>
            <person name="Wang Z."/>
            <person name="Xia Z."/>
            <person name="Xiao L."/>
            <person name="Anderson O.D."/>
            <person name="Ouyang S."/>
            <person name="Liang Y."/>
            <person name="Zimin A.V."/>
            <person name="Pertea G."/>
            <person name="Qi P."/>
            <person name="Bennetzen J.L."/>
            <person name="Dai X."/>
            <person name="Dawson M.W."/>
            <person name="Muller H.G."/>
            <person name="Kugler K."/>
            <person name="Rivarola-Duarte L."/>
            <person name="Spannagl M."/>
            <person name="Mayer K.F.X."/>
            <person name="Lu F.H."/>
            <person name="Bevan M.W."/>
            <person name="Leroy P."/>
            <person name="Li P."/>
            <person name="You F.M."/>
            <person name="Sun Q."/>
            <person name="Liu Z."/>
            <person name="Lyons E."/>
            <person name="Wicker T."/>
            <person name="Salzberg S.L."/>
            <person name="Devos K.M."/>
            <person name="Dvorak J."/>
        </authorList>
    </citation>
    <scope>NUCLEOTIDE SEQUENCE [LARGE SCALE GENOMIC DNA]</scope>
    <source>
        <strain evidence="1">cv. AL8/78</strain>
    </source>
</reference>
<evidence type="ECO:0000313" key="2">
    <source>
        <dbReference type="Proteomes" id="UP000015105"/>
    </source>
</evidence>
<dbReference type="Gramene" id="AET5Gv20106800.3">
    <property type="protein sequence ID" value="AET5Gv20106800.3"/>
    <property type="gene ID" value="AET5Gv20106800"/>
</dbReference>
<proteinExistence type="predicted"/>
<evidence type="ECO:0000313" key="1">
    <source>
        <dbReference type="EnsemblPlants" id="AET5Gv20106800.3"/>
    </source>
</evidence>
<dbReference type="EnsemblPlants" id="AET5Gv20106800.3">
    <property type="protein sequence ID" value="AET5Gv20106800.3"/>
    <property type="gene ID" value="AET5Gv20106800"/>
</dbReference>
<keyword evidence="2" id="KW-1185">Reference proteome</keyword>
<reference evidence="1" key="4">
    <citation type="submission" date="2019-03" db="UniProtKB">
        <authorList>
            <consortium name="EnsemblPlants"/>
        </authorList>
    </citation>
    <scope>IDENTIFICATION</scope>
</reference>
<accession>A0A453JL98</accession>
<name>A0A453JL98_AEGTS</name>
<dbReference type="AlphaFoldDB" id="A0A453JL98"/>
<reference evidence="1" key="5">
    <citation type="journal article" date="2021" name="G3 (Bethesda)">
        <title>Aegilops tauschii genome assembly Aet v5.0 features greater sequence contiguity and improved annotation.</title>
        <authorList>
            <person name="Wang L."/>
            <person name="Zhu T."/>
            <person name="Rodriguez J.C."/>
            <person name="Deal K.R."/>
            <person name="Dubcovsky J."/>
            <person name="McGuire P.E."/>
            <person name="Lux T."/>
            <person name="Spannagl M."/>
            <person name="Mayer K.F.X."/>
            <person name="Baldrich P."/>
            <person name="Meyers B.C."/>
            <person name="Huo N."/>
            <person name="Gu Y.Q."/>
            <person name="Zhou H."/>
            <person name="Devos K.M."/>
            <person name="Bennetzen J.L."/>
            <person name="Unver T."/>
            <person name="Budak H."/>
            <person name="Gulick P.J."/>
            <person name="Galiba G."/>
            <person name="Kalapos B."/>
            <person name="Nelson D.R."/>
            <person name="Li P."/>
            <person name="You F.M."/>
            <person name="Luo M.C."/>
            <person name="Dvorak J."/>
        </authorList>
    </citation>
    <scope>NUCLEOTIDE SEQUENCE [LARGE SCALE GENOMIC DNA]</scope>
    <source>
        <strain evidence="1">cv. AL8/78</strain>
    </source>
</reference>
<protein>
    <submittedName>
        <fullName evidence="1">Uncharacterized protein</fullName>
    </submittedName>
</protein>
<sequence>MACFLISSSSAAQELGFTMRWKKSCSSVHPSPDLNFCKVRSLQAKCTKCWVHNGRFGTLSPSAGVGRC</sequence>
<reference evidence="2" key="1">
    <citation type="journal article" date="2014" name="Science">
        <title>Ancient hybridizations among the ancestral genomes of bread wheat.</title>
        <authorList>
            <consortium name="International Wheat Genome Sequencing Consortium,"/>
            <person name="Marcussen T."/>
            <person name="Sandve S.R."/>
            <person name="Heier L."/>
            <person name="Spannagl M."/>
            <person name="Pfeifer M."/>
            <person name="Jakobsen K.S."/>
            <person name="Wulff B.B."/>
            <person name="Steuernagel B."/>
            <person name="Mayer K.F."/>
            <person name="Olsen O.A."/>
        </authorList>
    </citation>
    <scope>NUCLEOTIDE SEQUENCE [LARGE SCALE GENOMIC DNA]</scope>
    <source>
        <strain evidence="2">cv. AL8/78</strain>
    </source>
</reference>
<organism evidence="1 2">
    <name type="scientific">Aegilops tauschii subsp. strangulata</name>
    <name type="common">Goatgrass</name>
    <dbReference type="NCBI Taxonomy" id="200361"/>
    <lineage>
        <taxon>Eukaryota</taxon>
        <taxon>Viridiplantae</taxon>
        <taxon>Streptophyta</taxon>
        <taxon>Embryophyta</taxon>
        <taxon>Tracheophyta</taxon>
        <taxon>Spermatophyta</taxon>
        <taxon>Magnoliopsida</taxon>
        <taxon>Liliopsida</taxon>
        <taxon>Poales</taxon>
        <taxon>Poaceae</taxon>
        <taxon>BOP clade</taxon>
        <taxon>Pooideae</taxon>
        <taxon>Triticodae</taxon>
        <taxon>Triticeae</taxon>
        <taxon>Triticinae</taxon>
        <taxon>Aegilops</taxon>
    </lineage>
</organism>